<dbReference type="EC" id="4.1.99.12" evidence="17"/>
<reference evidence="19" key="1">
    <citation type="submission" date="2021-01" db="EMBL/GenBank/DDBJ databases">
        <title>Genomic Encyclopedia of Type Strains, Phase IV (KMG-IV): sequencing the most valuable type-strain genomes for metagenomic binning, comparative biology and taxonomic classification.</title>
        <authorList>
            <person name="Goeker M."/>
        </authorList>
    </citation>
    <scope>NUCLEOTIDE SEQUENCE</scope>
    <source>
        <strain evidence="19">DSM 21943</strain>
    </source>
</reference>
<dbReference type="PIRSF" id="PIRSF001259">
    <property type="entry name" value="RibA"/>
    <property type="match status" value="1"/>
</dbReference>
<keyword evidence="13 17" id="KW-0464">Manganese</keyword>
<comment type="cofactor">
    <cofactor evidence="17">
        <name>Zn(2+)</name>
        <dbReference type="ChEBI" id="CHEBI:29105"/>
    </cofactor>
    <text evidence="17">Binds 1 zinc ion per subunit.</text>
</comment>
<feature type="binding site" evidence="17">
    <location>
        <position position="266"/>
    </location>
    <ligand>
        <name>Zn(2+)</name>
        <dbReference type="ChEBI" id="CHEBI:29105"/>
        <note>catalytic</note>
    </ligand>
</feature>
<keyword evidence="7 17" id="KW-0479">Metal-binding</keyword>
<feature type="binding site" evidence="17">
    <location>
        <begin position="293"/>
        <end position="295"/>
    </location>
    <ligand>
        <name>GTP</name>
        <dbReference type="ChEBI" id="CHEBI:37565"/>
    </ligand>
</feature>
<evidence type="ECO:0000256" key="17">
    <source>
        <dbReference type="HAMAP-Rule" id="MF_01283"/>
    </source>
</evidence>
<dbReference type="PANTHER" id="PTHR21327:SF18">
    <property type="entry name" value="3,4-DIHYDROXY-2-BUTANONE 4-PHOSPHATE SYNTHASE"/>
    <property type="match status" value="1"/>
</dbReference>
<keyword evidence="20" id="KW-1185">Reference proteome</keyword>
<keyword evidence="9 17" id="KW-0378">Hydrolase</keyword>
<keyword evidence="6 17" id="KW-0686">Riboflavin biosynthesis</keyword>
<comment type="catalytic activity">
    <reaction evidence="16 17">
        <text>GTP + 4 H2O = 2,5-diamino-6-hydroxy-4-(5-phosphoribosylamino)-pyrimidine + formate + 2 phosphate + 3 H(+)</text>
        <dbReference type="Rhea" id="RHEA:23704"/>
        <dbReference type="ChEBI" id="CHEBI:15377"/>
        <dbReference type="ChEBI" id="CHEBI:15378"/>
        <dbReference type="ChEBI" id="CHEBI:15740"/>
        <dbReference type="ChEBI" id="CHEBI:37565"/>
        <dbReference type="ChEBI" id="CHEBI:43474"/>
        <dbReference type="ChEBI" id="CHEBI:58614"/>
        <dbReference type="EC" id="3.5.4.25"/>
    </reaction>
</comment>
<keyword evidence="14 17" id="KW-0456">Lyase</keyword>
<comment type="cofactor">
    <cofactor evidence="17">
        <name>Mg(2+)</name>
        <dbReference type="ChEBI" id="CHEBI:18420"/>
    </cofactor>
    <cofactor evidence="17">
        <name>Mn(2+)</name>
        <dbReference type="ChEBI" id="CHEBI:29035"/>
    </cofactor>
    <text evidence="17">Binds 2 divalent metal cations per subunit. Magnesium or manganese.</text>
</comment>
<feature type="active site" description="Nucleophile; for GTP cyclohydrolase activity" evidence="17">
    <location>
        <position position="329"/>
    </location>
</feature>
<evidence type="ECO:0000256" key="3">
    <source>
        <dbReference type="ARBA" id="ARBA00004853"/>
    </source>
</evidence>
<evidence type="ECO:0000256" key="2">
    <source>
        <dbReference type="ARBA" id="ARBA00002284"/>
    </source>
</evidence>
<dbReference type="NCBIfam" id="NF001591">
    <property type="entry name" value="PRK00393.1"/>
    <property type="match status" value="1"/>
</dbReference>
<dbReference type="Pfam" id="PF00926">
    <property type="entry name" value="DHBP_synthase"/>
    <property type="match status" value="1"/>
</dbReference>
<dbReference type="NCBIfam" id="NF006803">
    <property type="entry name" value="PRK09311.1"/>
    <property type="match status" value="1"/>
</dbReference>
<dbReference type="SUPFAM" id="SSF142695">
    <property type="entry name" value="RibA-like"/>
    <property type="match status" value="1"/>
</dbReference>
<evidence type="ECO:0000256" key="11">
    <source>
        <dbReference type="ARBA" id="ARBA00022842"/>
    </source>
</evidence>
<protein>
    <recommendedName>
        <fullName evidence="17">Riboflavin biosynthesis protein RibBA</fullName>
    </recommendedName>
    <domain>
        <recommendedName>
            <fullName evidence="17">3,4-dihydroxy-2-butanone 4-phosphate synthase</fullName>
            <shortName evidence="17">DHBP synthase</shortName>
            <ecNumber evidence="17">4.1.99.12</ecNumber>
        </recommendedName>
    </domain>
    <domain>
        <recommendedName>
            <fullName evidence="17">GTP cyclohydrolase-2</fullName>
            <ecNumber evidence="17">3.5.4.25</ecNumber>
        </recommendedName>
        <alternativeName>
            <fullName evidence="17">GTP cyclohydrolase II</fullName>
        </alternativeName>
    </domain>
</protein>
<keyword evidence="12 17" id="KW-0342">GTP-binding</keyword>
<dbReference type="InterPro" id="IPR032677">
    <property type="entry name" value="GTP_cyclohydro_II"/>
</dbReference>
<feature type="binding site" evidence="17">
    <location>
        <position position="141"/>
    </location>
    <ligand>
        <name>Mg(2+)</name>
        <dbReference type="ChEBI" id="CHEBI:18420"/>
        <label>2</label>
    </ligand>
</feature>
<keyword evidence="10 17" id="KW-0862">Zinc</keyword>
<dbReference type="PANTHER" id="PTHR21327">
    <property type="entry name" value="GTP CYCLOHYDROLASE II-RELATED"/>
    <property type="match status" value="1"/>
</dbReference>
<feature type="binding site" evidence="17">
    <location>
        <position position="255"/>
    </location>
    <ligand>
        <name>Zn(2+)</name>
        <dbReference type="ChEBI" id="CHEBI:29105"/>
        <note>catalytic</note>
    </ligand>
</feature>
<keyword evidence="8 17" id="KW-0547">Nucleotide-binding</keyword>
<dbReference type="EMBL" id="JAFBCV010000003">
    <property type="protein sequence ID" value="MBM7838239.1"/>
    <property type="molecule type" value="Genomic_DNA"/>
</dbReference>
<comment type="pathway">
    <text evidence="3 17">Cofactor biosynthesis; riboflavin biosynthesis; 5-amino-6-(D-ribitylamino)uracil from GTP: step 1/4.</text>
</comment>
<comment type="similarity">
    <text evidence="5 17">In the N-terminal section; belongs to the DHBP synthase family.</text>
</comment>
<dbReference type="RefSeq" id="WP_035418409.1">
    <property type="nucleotide sequence ID" value="NZ_JAFBCV010000003.1"/>
</dbReference>
<dbReference type="HAMAP" id="MF_00179">
    <property type="entry name" value="RibA"/>
    <property type="match status" value="1"/>
</dbReference>
<comment type="function">
    <text evidence="17">Catalyzes the conversion of GTP to 2,5-diamino-6-ribosylamino-4(3H)-pyrimidinone 5'-phosphate (DARP), formate and pyrophosphate.</text>
</comment>
<dbReference type="HAMAP" id="MF_01283">
    <property type="entry name" value="RibBA"/>
    <property type="match status" value="1"/>
</dbReference>
<name>A0ABS2SUT6_9BACI</name>
<evidence type="ECO:0000256" key="7">
    <source>
        <dbReference type="ARBA" id="ARBA00022723"/>
    </source>
</evidence>
<dbReference type="EC" id="3.5.4.25" evidence="17"/>
<evidence type="ECO:0000256" key="9">
    <source>
        <dbReference type="ARBA" id="ARBA00022801"/>
    </source>
</evidence>
<accession>A0ABS2SUT6</accession>
<dbReference type="CDD" id="cd00641">
    <property type="entry name" value="GTP_cyclohydro2"/>
    <property type="match status" value="1"/>
</dbReference>
<feature type="domain" description="GTP cyclohydrolase II" evidence="18">
    <location>
        <begin position="208"/>
        <end position="371"/>
    </location>
</feature>
<dbReference type="InterPro" id="IPR016299">
    <property type="entry name" value="Riboflavin_synth_RibBA"/>
</dbReference>
<feature type="binding site" evidence="17">
    <location>
        <position position="315"/>
    </location>
    <ligand>
        <name>GTP</name>
        <dbReference type="ChEBI" id="CHEBI:37565"/>
    </ligand>
</feature>
<dbReference type="Gene3D" id="3.40.50.10990">
    <property type="entry name" value="GTP cyclohydrolase II"/>
    <property type="match status" value="1"/>
</dbReference>
<comment type="catalytic activity">
    <reaction evidence="1 17">
        <text>D-ribulose 5-phosphate = (2S)-2-hydroxy-3-oxobutyl phosphate + formate + H(+)</text>
        <dbReference type="Rhea" id="RHEA:18457"/>
        <dbReference type="ChEBI" id="CHEBI:15378"/>
        <dbReference type="ChEBI" id="CHEBI:15740"/>
        <dbReference type="ChEBI" id="CHEBI:58121"/>
        <dbReference type="ChEBI" id="CHEBI:58830"/>
        <dbReference type="EC" id="4.1.99.12"/>
    </reaction>
</comment>
<feature type="binding site" evidence="17">
    <location>
        <position position="350"/>
    </location>
    <ligand>
        <name>GTP</name>
        <dbReference type="ChEBI" id="CHEBI:37565"/>
    </ligand>
</feature>
<dbReference type="InterPro" id="IPR000926">
    <property type="entry name" value="RibA"/>
</dbReference>
<feature type="region of interest" description="GTP cyclohydrolase II" evidence="17">
    <location>
        <begin position="200"/>
        <end position="397"/>
    </location>
</feature>
<feature type="binding site" evidence="17">
    <location>
        <position position="27"/>
    </location>
    <ligand>
        <name>Mg(2+)</name>
        <dbReference type="ChEBI" id="CHEBI:18420"/>
        <label>2</label>
    </ligand>
</feature>
<feature type="site" description="Essential for DHBP synthase activity" evidence="17">
    <location>
        <position position="124"/>
    </location>
</feature>
<comment type="pathway">
    <text evidence="4 17">Cofactor biosynthesis; riboflavin biosynthesis; 2-hydroxy-3-oxobutyl phosphate from D-ribulose 5-phosphate: step 1/1.</text>
</comment>
<evidence type="ECO:0000256" key="14">
    <source>
        <dbReference type="ARBA" id="ARBA00023239"/>
    </source>
</evidence>
<dbReference type="InterPro" id="IPR036144">
    <property type="entry name" value="RibA-like_sf"/>
</dbReference>
<evidence type="ECO:0000259" key="18">
    <source>
        <dbReference type="Pfam" id="PF00925"/>
    </source>
</evidence>
<gene>
    <name evidence="17" type="primary">ribBA</name>
    <name evidence="19" type="ORF">JOC54_001470</name>
</gene>
<comment type="similarity">
    <text evidence="17">In the C-terminal section; belongs to the GTP cyclohydrolase II family.</text>
</comment>
<keyword evidence="11 17" id="KW-0460">Magnesium</keyword>
<evidence type="ECO:0000256" key="10">
    <source>
        <dbReference type="ARBA" id="ARBA00022833"/>
    </source>
</evidence>
<dbReference type="Pfam" id="PF00925">
    <property type="entry name" value="GTP_cyclohydro2"/>
    <property type="match status" value="1"/>
</dbReference>
<feature type="site" description="Essential for DHBP synthase activity" evidence="17">
    <location>
        <position position="162"/>
    </location>
</feature>
<feature type="binding site" evidence="17">
    <location>
        <begin position="26"/>
        <end position="27"/>
    </location>
    <ligand>
        <name>D-ribulose 5-phosphate</name>
        <dbReference type="ChEBI" id="CHEBI:58121"/>
    </ligand>
</feature>
<feature type="binding site" evidence="17">
    <location>
        <position position="268"/>
    </location>
    <ligand>
        <name>Zn(2+)</name>
        <dbReference type="ChEBI" id="CHEBI:29105"/>
        <note>catalytic</note>
    </ligand>
</feature>
<dbReference type="GO" id="GO:0008686">
    <property type="term" value="F:3,4-dihydroxy-2-butanone-4-phosphate synthase activity"/>
    <property type="evidence" value="ECO:0007669"/>
    <property type="project" value="UniProtKB-EC"/>
</dbReference>
<dbReference type="NCBIfam" id="TIGR00506">
    <property type="entry name" value="ribB"/>
    <property type="match status" value="1"/>
</dbReference>
<dbReference type="InterPro" id="IPR000422">
    <property type="entry name" value="DHBP_synthase_RibB"/>
</dbReference>
<evidence type="ECO:0000313" key="19">
    <source>
        <dbReference type="EMBL" id="MBM7838239.1"/>
    </source>
</evidence>
<evidence type="ECO:0000313" key="20">
    <source>
        <dbReference type="Proteomes" id="UP001179280"/>
    </source>
</evidence>
<feature type="binding site" evidence="17">
    <location>
        <position position="271"/>
    </location>
    <ligand>
        <name>GTP</name>
        <dbReference type="ChEBI" id="CHEBI:37565"/>
    </ligand>
</feature>
<feature type="active site" description="Proton acceptor; for GTP cyclohydrolase activity" evidence="17">
    <location>
        <position position="327"/>
    </location>
</feature>
<dbReference type="GO" id="GO:0003935">
    <property type="term" value="F:GTP cyclohydrolase II activity"/>
    <property type="evidence" value="ECO:0007669"/>
    <property type="project" value="UniProtKB-EC"/>
</dbReference>
<feature type="binding site" evidence="17">
    <location>
        <position position="31"/>
    </location>
    <ligand>
        <name>D-ribulose 5-phosphate</name>
        <dbReference type="ChEBI" id="CHEBI:58121"/>
    </ligand>
</feature>
<feature type="binding site" evidence="17">
    <location>
        <position position="162"/>
    </location>
    <ligand>
        <name>D-ribulose 5-phosphate</name>
        <dbReference type="ChEBI" id="CHEBI:58121"/>
    </ligand>
</feature>
<comment type="function">
    <text evidence="2 17">Catalyzes the conversion of D-ribulose 5-phosphate to formate and 3,4-dihydroxy-2-butanone 4-phosphate.</text>
</comment>
<evidence type="ECO:0000256" key="4">
    <source>
        <dbReference type="ARBA" id="ARBA00004904"/>
    </source>
</evidence>
<dbReference type="Gene3D" id="3.90.870.10">
    <property type="entry name" value="DHBP synthase"/>
    <property type="match status" value="1"/>
</dbReference>
<dbReference type="HAMAP" id="MF_00180">
    <property type="entry name" value="RibB"/>
    <property type="match status" value="1"/>
</dbReference>
<sequence>MFDSIEEAIEVLKTGGTIIVCDDEDRENEGDFLALAEFTTAQTINFMATHARGLICAPVTEERAEELKLNQMVSQNTDSHGTAFTVSVDHLSTTTGISAHERALTVRALVDDSVSAADFKRPGHIFPLVAKRGGVLKRTGHTEAAVDFAMLAGAKPAGVICEVMNEDGSMARVPELRQIADQHSLPMVTIKDLIAYRRKTESFITRETDIHMPTKYGEFKAIGYTNSLDDKESVALIKGDLTTDEPVLVRVHSECLTGDVFGSKRCDCGPQLHAALRQIEEAGRGMLLYMKQEGRGIGLINKLKAYKLQEEGFDTVEANEKLGFPADLRDYGIGAQILRDLGVKEMKLMTNNPRKIAGLEGYGLSIVERVPLQLEALDENTNYLHTKKEKLGHMLNL</sequence>
<feature type="binding site" evidence="17">
    <location>
        <begin position="138"/>
        <end position="142"/>
    </location>
    <ligand>
        <name>D-ribulose 5-phosphate</name>
        <dbReference type="ChEBI" id="CHEBI:58121"/>
    </ligand>
</feature>
<feature type="binding site" evidence="17">
    <location>
        <position position="355"/>
    </location>
    <ligand>
        <name>GTP</name>
        <dbReference type="ChEBI" id="CHEBI:37565"/>
    </ligand>
</feature>
<dbReference type="InterPro" id="IPR017945">
    <property type="entry name" value="DHBP_synth_RibB-like_a/b_dom"/>
</dbReference>
<evidence type="ECO:0000256" key="6">
    <source>
        <dbReference type="ARBA" id="ARBA00022619"/>
    </source>
</evidence>
<evidence type="ECO:0000256" key="15">
    <source>
        <dbReference type="ARBA" id="ARBA00023268"/>
    </source>
</evidence>
<evidence type="ECO:0000256" key="16">
    <source>
        <dbReference type="ARBA" id="ARBA00049295"/>
    </source>
</evidence>
<dbReference type="Proteomes" id="UP001179280">
    <property type="component" value="Unassembled WGS sequence"/>
</dbReference>
<organism evidence="19 20">
    <name type="scientific">Shouchella xiaoxiensis</name>
    <dbReference type="NCBI Taxonomy" id="766895"/>
    <lineage>
        <taxon>Bacteria</taxon>
        <taxon>Bacillati</taxon>
        <taxon>Bacillota</taxon>
        <taxon>Bacilli</taxon>
        <taxon>Bacillales</taxon>
        <taxon>Bacillaceae</taxon>
        <taxon>Shouchella</taxon>
    </lineage>
</organism>
<keyword evidence="15 17" id="KW-0511">Multifunctional enzyme</keyword>
<feature type="binding site" evidence="17">
    <location>
        <begin position="250"/>
        <end position="254"/>
    </location>
    <ligand>
        <name>GTP</name>
        <dbReference type="ChEBI" id="CHEBI:37565"/>
    </ligand>
</feature>
<evidence type="ECO:0000256" key="13">
    <source>
        <dbReference type="ARBA" id="ARBA00023211"/>
    </source>
</evidence>
<evidence type="ECO:0000256" key="5">
    <source>
        <dbReference type="ARBA" id="ARBA00005520"/>
    </source>
</evidence>
<proteinExistence type="inferred from homology"/>
<feature type="binding site" evidence="17">
    <location>
        <position position="27"/>
    </location>
    <ligand>
        <name>Mg(2+)</name>
        <dbReference type="ChEBI" id="CHEBI:18420"/>
        <label>1</label>
    </ligand>
</feature>
<evidence type="ECO:0000256" key="8">
    <source>
        <dbReference type="ARBA" id="ARBA00022741"/>
    </source>
</evidence>
<feature type="region of interest" description="DHBP synthase" evidence="17">
    <location>
        <begin position="1"/>
        <end position="199"/>
    </location>
</feature>
<evidence type="ECO:0000256" key="12">
    <source>
        <dbReference type="ARBA" id="ARBA00023134"/>
    </source>
</evidence>
<comment type="caution">
    <text evidence="19">The sequence shown here is derived from an EMBL/GenBank/DDBJ whole genome shotgun (WGS) entry which is preliminary data.</text>
</comment>
<dbReference type="SUPFAM" id="SSF55821">
    <property type="entry name" value="YrdC/RibB"/>
    <property type="match status" value="1"/>
</dbReference>
<evidence type="ECO:0000256" key="1">
    <source>
        <dbReference type="ARBA" id="ARBA00000141"/>
    </source>
</evidence>
<dbReference type="NCBIfam" id="TIGR00505">
    <property type="entry name" value="ribA"/>
    <property type="match status" value="1"/>
</dbReference>